<dbReference type="InterPro" id="IPR001810">
    <property type="entry name" value="F-box_dom"/>
</dbReference>
<dbReference type="SUPFAM" id="SSF81383">
    <property type="entry name" value="F-box domain"/>
    <property type="match status" value="1"/>
</dbReference>
<dbReference type="AlphaFoldDB" id="A0AAV1BV54"/>
<dbReference type="Proteomes" id="UP001161247">
    <property type="component" value="Chromosome 1"/>
</dbReference>
<dbReference type="InterPro" id="IPR032675">
    <property type="entry name" value="LRR_dom_sf"/>
</dbReference>
<protein>
    <submittedName>
        <fullName evidence="2">OLC1v1021211C1</fullName>
    </submittedName>
</protein>
<name>A0AAV1BV54_OLDCO</name>
<dbReference type="SUPFAM" id="SSF52047">
    <property type="entry name" value="RNI-like"/>
    <property type="match status" value="1"/>
</dbReference>
<dbReference type="CDD" id="cd09917">
    <property type="entry name" value="F-box_SF"/>
    <property type="match status" value="1"/>
</dbReference>
<dbReference type="Gene3D" id="3.80.10.10">
    <property type="entry name" value="Ribonuclease Inhibitor"/>
    <property type="match status" value="1"/>
</dbReference>
<reference evidence="2" key="1">
    <citation type="submission" date="2023-03" db="EMBL/GenBank/DDBJ databases">
        <authorList>
            <person name="Julca I."/>
        </authorList>
    </citation>
    <scope>NUCLEOTIDE SEQUENCE</scope>
</reference>
<dbReference type="InterPro" id="IPR036047">
    <property type="entry name" value="F-box-like_dom_sf"/>
</dbReference>
<sequence length="301" mass="34218">MAITRSANKRDWKSGMPYELLWYIFTMLSAFDRVINVSCVCKSWCLAAGDPRLTATLDIGEFRQSLKPNTPQRSVKRQLQLAFERGVKLSGLNLTTLAFDPSFQVTEKHLKNAYGRCTNLKNLVLPLSNSIGKPCLARAFRAWRDLESLQIMHHEILPPYNFLEMVHSYCANLGVLKISCRKFVPEFFKHIASYMPRLKVLCVRCVRFDATALGEELSRTKAIEEMYISTITIQSTGSLVLLDDIMAKANDARSSQGFPCIKVFHICNWIHCRNSCMASTMYDPPVHLWDLLQGIVVFGPN</sequence>
<dbReference type="PANTHER" id="PTHR38926:SF13">
    <property type="entry name" value="F-BOX DOMAIN CONTAINING PROTEIN, EXPRESSED"/>
    <property type="match status" value="1"/>
</dbReference>
<evidence type="ECO:0000313" key="2">
    <source>
        <dbReference type="EMBL" id="CAI9087196.1"/>
    </source>
</evidence>
<feature type="domain" description="F-box" evidence="1">
    <location>
        <begin position="16"/>
        <end position="55"/>
    </location>
</feature>
<keyword evidence="3" id="KW-1185">Reference proteome</keyword>
<proteinExistence type="predicted"/>
<evidence type="ECO:0000313" key="3">
    <source>
        <dbReference type="Proteomes" id="UP001161247"/>
    </source>
</evidence>
<dbReference type="Pfam" id="PF12937">
    <property type="entry name" value="F-box-like"/>
    <property type="match status" value="1"/>
</dbReference>
<gene>
    <name evidence="2" type="ORF">OLC1_LOCUS81</name>
</gene>
<accession>A0AAV1BV54</accession>
<dbReference type="PANTHER" id="PTHR38926">
    <property type="entry name" value="F-BOX DOMAIN CONTAINING PROTEIN, EXPRESSED"/>
    <property type="match status" value="1"/>
</dbReference>
<dbReference type="Gene3D" id="1.20.1280.50">
    <property type="match status" value="1"/>
</dbReference>
<evidence type="ECO:0000259" key="1">
    <source>
        <dbReference type="Pfam" id="PF12937"/>
    </source>
</evidence>
<dbReference type="EMBL" id="OX459118">
    <property type="protein sequence ID" value="CAI9087196.1"/>
    <property type="molecule type" value="Genomic_DNA"/>
</dbReference>
<organism evidence="2 3">
    <name type="scientific">Oldenlandia corymbosa var. corymbosa</name>
    <dbReference type="NCBI Taxonomy" id="529605"/>
    <lineage>
        <taxon>Eukaryota</taxon>
        <taxon>Viridiplantae</taxon>
        <taxon>Streptophyta</taxon>
        <taxon>Embryophyta</taxon>
        <taxon>Tracheophyta</taxon>
        <taxon>Spermatophyta</taxon>
        <taxon>Magnoliopsida</taxon>
        <taxon>eudicotyledons</taxon>
        <taxon>Gunneridae</taxon>
        <taxon>Pentapetalae</taxon>
        <taxon>asterids</taxon>
        <taxon>lamiids</taxon>
        <taxon>Gentianales</taxon>
        <taxon>Rubiaceae</taxon>
        <taxon>Rubioideae</taxon>
        <taxon>Spermacoceae</taxon>
        <taxon>Hedyotis-Oldenlandia complex</taxon>
        <taxon>Oldenlandia</taxon>
    </lineage>
</organism>